<keyword evidence="3" id="KW-1003">Cell membrane</keyword>
<dbReference type="PANTHER" id="PTHR39087:SF2">
    <property type="entry name" value="UPF0104 MEMBRANE PROTEIN MJ1595"/>
    <property type="match status" value="1"/>
</dbReference>
<name>A0ABD6BS72_9EURY</name>
<evidence type="ECO:0000256" key="1">
    <source>
        <dbReference type="ARBA" id="ARBA00004651"/>
    </source>
</evidence>
<feature type="transmembrane region" description="Helical" evidence="7">
    <location>
        <begin position="15"/>
        <end position="35"/>
    </location>
</feature>
<organism evidence="8 9">
    <name type="scientific">Halolamina litorea</name>
    <dbReference type="NCBI Taxonomy" id="1515593"/>
    <lineage>
        <taxon>Archaea</taxon>
        <taxon>Methanobacteriati</taxon>
        <taxon>Methanobacteriota</taxon>
        <taxon>Stenosarchaea group</taxon>
        <taxon>Halobacteria</taxon>
        <taxon>Halobacteriales</taxon>
        <taxon>Haloferacaceae</taxon>
    </lineage>
</organism>
<feature type="transmembrane region" description="Helical" evidence="7">
    <location>
        <begin position="288"/>
        <end position="310"/>
    </location>
</feature>
<feature type="transmembrane region" description="Helical" evidence="7">
    <location>
        <begin position="161"/>
        <end position="180"/>
    </location>
</feature>
<dbReference type="PANTHER" id="PTHR39087">
    <property type="entry name" value="UPF0104 MEMBRANE PROTEIN MJ1595"/>
    <property type="match status" value="1"/>
</dbReference>
<reference evidence="8 9" key="1">
    <citation type="journal article" date="2019" name="Int. J. Syst. Evol. Microbiol.">
        <title>The Global Catalogue of Microorganisms (GCM) 10K type strain sequencing project: providing services to taxonomists for standard genome sequencing and annotation.</title>
        <authorList>
            <consortium name="The Broad Institute Genomics Platform"/>
            <consortium name="The Broad Institute Genome Sequencing Center for Infectious Disease"/>
            <person name="Wu L."/>
            <person name="Ma J."/>
        </authorList>
    </citation>
    <scope>NUCLEOTIDE SEQUENCE [LARGE SCALE GENOMIC DNA]</scope>
    <source>
        <strain evidence="8 9">CGMCC 1.12859</strain>
    </source>
</reference>
<dbReference type="AlphaFoldDB" id="A0ABD6BS72"/>
<keyword evidence="6 7" id="KW-0472">Membrane</keyword>
<dbReference type="InterPro" id="IPR022791">
    <property type="entry name" value="L-PG_synthase/AglD"/>
</dbReference>
<accession>A0ABD6BS72</accession>
<keyword evidence="5 7" id="KW-1133">Transmembrane helix</keyword>
<evidence type="ECO:0000256" key="2">
    <source>
        <dbReference type="ARBA" id="ARBA00011061"/>
    </source>
</evidence>
<protein>
    <submittedName>
        <fullName evidence="8">YbhN family protein</fullName>
    </submittedName>
</protein>
<evidence type="ECO:0000313" key="8">
    <source>
        <dbReference type="EMBL" id="MFD1567951.1"/>
    </source>
</evidence>
<dbReference type="Pfam" id="PF03706">
    <property type="entry name" value="LPG_synthase_TM"/>
    <property type="match status" value="1"/>
</dbReference>
<evidence type="ECO:0000256" key="5">
    <source>
        <dbReference type="ARBA" id="ARBA00022989"/>
    </source>
</evidence>
<dbReference type="RefSeq" id="WP_267646876.1">
    <property type="nucleotide sequence ID" value="NZ_JANHGR010000001.1"/>
</dbReference>
<sequence>MTTVADRETLLKSGAGFALAGLVIYLFGRVLGWAAVTETLGEADPRWIAAGAASTLLCLGTWTGSWQRVLAGVGVRIPWSSLVVDYYAATFVNYVTPLGRTSGAPVSAYVLSTDHRAPYREALATVATVSTFNVAPMLTFAGVGALAVARRGDVPGEVTPFLAAIGGLCVALPLLALVLWHQSERVVGTVTRAATWLSARTSHVDPTGIERRVTEFFLLLDRFGNARWRLVELFVLSYVGWTLFAAPMWFAAKALGVHLDPLLVAFVVPTSTLASVVPTPGGVGGVEAAIVGLLTGLTGVSAATAGAIALLYRLSGYWFVIAVGGLAALRVGARSSHEPHDVH</sequence>
<gene>
    <name evidence="8" type="ORF">ACFSAU_10645</name>
</gene>
<dbReference type="GO" id="GO:0005886">
    <property type="term" value="C:plasma membrane"/>
    <property type="evidence" value="ECO:0007669"/>
    <property type="project" value="UniProtKB-SubCell"/>
</dbReference>
<keyword evidence="4 7" id="KW-0812">Transmembrane</keyword>
<dbReference type="EMBL" id="JBHUCZ010000009">
    <property type="protein sequence ID" value="MFD1567951.1"/>
    <property type="molecule type" value="Genomic_DNA"/>
</dbReference>
<dbReference type="NCBIfam" id="TIGR00374">
    <property type="entry name" value="flippase-like domain"/>
    <property type="match status" value="1"/>
</dbReference>
<comment type="similarity">
    <text evidence="2">Belongs to the UPF0104 family.</text>
</comment>
<comment type="caution">
    <text evidence="8">The sequence shown here is derived from an EMBL/GenBank/DDBJ whole genome shotgun (WGS) entry which is preliminary data.</text>
</comment>
<proteinExistence type="inferred from homology"/>
<evidence type="ECO:0000256" key="3">
    <source>
        <dbReference type="ARBA" id="ARBA00022475"/>
    </source>
</evidence>
<evidence type="ECO:0000256" key="4">
    <source>
        <dbReference type="ARBA" id="ARBA00022692"/>
    </source>
</evidence>
<keyword evidence="9" id="KW-1185">Reference proteome</keyword>
<feature type="transmembrane region" description="Helical" evidence="7">
    <location>
        <begin position="230"/>
        <end position="250"/>
    </location>
</feature>
<feature type="transmembrane region" description="Helical" evidence="7">
    <location>
        <begin position="123"/>
        <end position="149"/>
    </location>
</feature>
<evidence type="ECO:0000256" key="7">
    <source>
        <dbReference type="SAM" id="Phobius"/>
    </source>
</evidence>
<evidence type="ECO:0000313" key="9">
    <source>
        <dbReference type="Proteomes" id="UP001597139"/>
    </source>
</evidence>
<evidence type="ECO:0000256" key="6">
    <source>
        <dbReference type="ARBA" id="ARBA00023136"/>
    </source>
</evidence>
<feature type="transmembrane region" description="Helical" evidence="7">
    <location>
        <begin position="47"/>
        <end position="66"/>
    </location>
</feature>
<dbReference type="Proteomes" id="UP001597139">
    <property type="component" value="Unassembled WGS sequence"/>
</dbReference>
<feature type="transmembrane region" description="Helical" evidence="7">
    <location>
        <begin position="316"/>
        <end position="333"/>
    </location>
</feature>
<feature type="transmembrane region" description="Helical" evidence="7">
    <location>
        <begin position="262"/>
        <end position="281"/>
    </location>
</feature>
<comment type="subcellular location">
    <subcellularLocation>
        <location evidence="1">Cell membrane</location>
        <topology evidence="1">Multi-pass membrane protein</topology>
    </subcellularLocation>
</comment>